<evidence type="ECO:0000256" key="1">
    <source>
        <dbReference type="ARBA" id="ARBA00010617"/>
    </source>
</evidence>
<dbReference type="GO" id="GO:0020037">
    <property type="term" value="F:heme binding"/>
    <property type="evidence" value="ECO:0007669"/>
    <property type="project" value="InterPro"/>
</dbReference>
<keyword evidence="4" id="KW-0560">Oxidoreductase</keyword>
<dbReference type="GO" id="GO:0005737">
    <property type="term" value="C:cytoplasm"/>
    <property type="evidence" value="ECO:0007669"/>
    <property type="project" value="TreeGrafter"/>
</dbReference>
<accession>A0A0B1SRP1</accession>
<evidence type="ECO:0000256" key="2">
    <source>
        <dbReference type="ARBA" id="ARBA00022723"/>
    </source>
</evidence>
<dbReference type="GO" id="GO:0016712">
    <property type="term" value="F:oxidoreductase activity, acting on paired donors, with incorporation or reduction of molecular oxygen, reduced flavin or flavoprotein as one donor, and incorporation of one atom of oxygen"/>
    <property type="evidence" value="ECO:0007669"/>
    <property type="project" value="TreeGrafter"/>
</dbReference>
<gene>
    <name evidence="5" type="ORF">OESDEN_12618</name>
</gene>
<evidence type="ECO:0000256" key="3">
    <source>
        <dbReference type="ARBA" id="ARBA00023004"/>
    </source>
</evidence>
<dbReference type="AlphaFoldDB" id="A0A0B1SRP1"/>
<dbReference type="Gene3D" id="1.10.630.10">
    <property type="entry name" value="Cytochrome P450"/>
    <property type="match status" value="1"/>
</dbReference>
<dbReference type="GO" id="GO:0006805">
    <property type="term" value="P:xenobiotic metabolic process"/>
    <property type="evidence" value="ECO:0007669"/>
    <property type="project" value="TreeGrafter"/>
</dbReference>
<dbReference type="EMBL" id="KN557411">
    <property type="protein sequence ID" value="KHJ87604.1"/>
    <property type="molecule type" value="Genomic_DNA"/>
</dbReference>
<name>A0A0B1SRP1_OESDE</name>
<dbReference type="PANTHER" id="PTHR24300">
    <property type="entry name" value="CYTOCHROME P450 508A4-RELATED"/>
    <property type="match status" value="1"/>
</dbReference>
<reference evidence="5 6" key="1">
    <citation type="submission" date="2014-03" db="EMBL/GenBank/DDBJ databases">
        <title>Draft genome of the hookworm Oesophagostomum dentatum.</title>
        <authorList>
            <person name="Mitreva M."/>
        </authorList>
    </citation>
    <scope>NUCLEOTIDE SEQUENCE [LARGE SCALE GENOMIC DNA]</scope>
    <source>
        <strain evidence="5 6">OD-Hann</strain>
    </source>
</reference>
<dbReference type="GO" id="GO:0006082">
    <property type="term" value="P:organic acid metabolic process"/>
    <property type="evidence" value="ECO:0007669"/>
    <property type="project" value="TreeGrafter"/>
</dbReference>
<comment type="similarity">
    <text evidence="1">Belongs to the cytochrome P450 family.</text>
</comment>
<keyword evidence="3" id="KW-0408">Iron</keyword>
<proteinExistence type="inferred from homology"/>
<protein>
    <recommendedName>
        <fullName evidence="7">Unspecific monooxygenase</fullName>
    </recommendedName>
</protein>
<dbReference type="PRINTS" id="PR00385">
    <property type="entry name" value="P450"/>
</dbReference>
<dbReference type="InterPro" id="IPR036396">
    <property type="entry name" value="Cyt_P450_sf"/>
</dbReference>
<feature type="non-terminal residue" evidence="5">
    <location>
        <position position="1"/>
    </location>
</feature>
<organism evidence="5 6">
    <name type="scientific">Oesophagostomum dentatum</name>
    <name type="common">Nodular worm</name>
    <dbReference type="NCBI Taxonomy" id="61180"/>
    <lineage>
        <taxon>Eukaryota</taxon>
        <taxon>Metazoa</taxon>
        <taxon>Ecdysozoa</taxon>
        <taxon>Nematoda</taxon>
        <taxon>Chromadorea</taxon>
        <taxon>Rhabditida</taxon>
        <taxon>Rhabditina</taxon>
        <taxon>Rhabditomorpha</taxon>
        <taxon>Strongyloidea</taxon>
        <taxon>Strongylidae</taxon>
        <taxon>Oesophagostomum</taxon>
    </lineage>
</organism>
<keyword evidence="2" id="KW-0479">Metal-binding</keyword>
<evidence type="ECO:0000256" key="4">
    <source>
        <dbReference type="ARBA" id="ARBA00023033"/>
    </source>
</evidence>
<keyword evidence="4" id="KW-0503">Monooxygenase</keyword>
<dbReference type="InterPro" id="IPR002401">
    <property type="entry name" value="Cyt_P450_E_grp-I"/>
</dbReference>
<evidence type="ECO:0000313" key="5">
    <source>
        <dbReference type="EMBL" id="KHJ87604.1"/>
    </source>
</evidence>
<dbReference type="Proteomes" id="UP000053660">
    <property type="component" value="Unassembled WGS sequence"/>
</dbReference>
<dbReference type="SUPFAM" id="SSF48264">
    <property type="entry name" value="Cytochrome P450"/>
    <property type="match status" value="1"/>
</dbReference>
<dbReference type="InterPro" id="IPR001128">
    <property type="entry name" value="Cyt_P450"/>
</dbReference>
<sequence>LYNFSDESLVHTLLDLWAAGQETTATTLLWAFAYLLLHEEVKTRVTEELRRVTNNSRPLSLSDKLLTPYYNAVLTEIHRCAAIFPMNLSRRAKVDTTVGKYSIPKGTSVTAEIAVIMADDRSFKNSAKVEIIISLL</sequence>
<evidence type="ECO:0008006" key="7">
    <source>
        <dbReference type="Google" id="ProtNLM"/>
    </source>
</evidence>
<keyword evidence="6" id="KW-1185">Reference proteome</keyword>
<evidence type="ECO:0000313" key="6">
    <source>
        <dbReference type="Proteomes" id="UP000053660"/>
    </source>
</evidence>
<dbReference type="Pfam" id="PF00067">
    <property type="entry name" value="p450"/>
    <property type="match status" value="1"/>
</dbReference>
<dbReference type="GO" id="GO:0005506">
    <property type="term" value="F:iron ion binding"/>
    <property type="evidence" value="ECO:0007669"/>
    <property type="project" value="InterPro"/>
</dbReference>
<dbReference type="PANTHER" id="PTHR24300:SF375">
    <property type="entry name" value="CYTOCHROME P450 FAMILY"/>
    <property type="match status" value="1"/>
</dbReference>
<dbReference type="InterPro" id="IPR050182">
    <property type="entry name" value="Cytochrome_P450_fam2"/>
</dbReference>
<dbReference type="OrthoDB" id="2789670at2759"/>
<dbReference type="PRINTS" id="PR00463">
    <property type="entry name" value="EP450I"/>
</dbReference>